<keyword evidence="1" id="KW-0479">Metal-binding</keyword>
<dbReference type="Proteomes" id="UP001212498">
    <property type="component" value="Unassembled WGS sequence"/>
</dbReference>
<accession>A0ABT4SPF2</accession>
<dbReference type="InterPro" id="IPR002509">
    <property type="entry name" value="NODB_dom"/>
</dbReference>
<dbReference type="Pfam" id="PF01522">
    <property type="entry name" value="Polysacc_deac_1"/>
    <property type="match status" value="1"/>
</dbReference>
<comment type="caution">
    <text evidence="4">The sequence shown here is derived from an EMBL/GenBank/DDBJ whole genome shotgun (WGS) entry which is preliminary data.</text>
</comment>
<dbReference type="CDD" id="cd10917">
    <property type="entry name" value="CE4_NodB_like_6s_7s"/>
    <property type="match status" value="1"/>
</dbReference>
<sequence length="224" mass="24686">MLIHGLLAGSLALSGTPATTAQAKIDCAEVKCLALTFDDGPGKSTAKLLRILKKERAKATFFLTGKYVDQRPALAKRTLAEGHAIGNHTYSHFSLTPRLDDEIFDDIKAGQQAIKKATGLTATMFRPPFGHTDERVLRIADELDLAEVKWTGTTHDWALKDKKKIKAKVLSLAKRDGIILMHDTVPQTVQAMPEVIRELKKRGYHLVTVPQLYSGKLRSGVSYP</sequence>
<proteinExistence type="predicted"/>
<dbReference type="EMBL" id="JAPNUD010000001">
    <property type="protein sequence ID" value="MDA0639113.1"/>
    <property type="molecule type" value="Genomic_DNA"/>
</dbReference>
<dbReference type="RefSeq" id="WP_219545155.1">
    <property type="nucleotide sequence ID" value="NZ_BAABFD010000019.1"/>
</dbReference>
<dbReference type="PANTHER" id="PTHR10587:SF133">
    <property type="entry name" value="CHITIN DEACETYLASE 1-RELATED"/>
    <property type="match status" value="1"/>
</dbReference>
<dbReference type="PROSITE" id="PS51677">
    <property type="entry name" value="NODB"/>
    <property type="match status" value="1"/>
</dbReference>
<feature type="domain" description="NodB homology" evidence="3">
    <location>
        <begin position="31"/>
        <end position="207"/>
    </location>
</feature>
<evidence type="ECO:0000256" key="1">
    <source>
        <dbReference type="ARBA" id="ARBA00022723"/>
    </source>
</evidence>
<protein>
    <submittedName>
        <fullName evidence="4">Polysaccharide deacetylase family protein</fullName>
    </submittedName>
</protein>
<dbReference type="PANTHER" id="PTHR10587">
    <property type="entry name" value="GLYCOSYL TRANSFERASE-RELATED"/>
    <property type="match status" value="1"/>
</dbReference>
<keyword evidence="2" id="KW-0378">Hydrolase</keyword>
<evidence type="ECO:0000259" key="3">
    <source>
        <dbReference type="PROSITE" id="PS51677"/>
    </source>
</evidence>
<evidence type="ECO:0000313" key="5">
    <source>
        <dbReference type="Proteomes" id="UP001212498"/>
    </source>
</evidence>
<keyword evidence="5" id="KW-1185">Reference proteome</keyword>
<gene>
    <name evidence="4" type="ORF">OUY24_00595</name>
</gene>
<reference evidence="4 5" key="1">
    <citation type="submission" date="2022-11" db="EMBL/GenBank/DDBJ databases">
        <title>Nonomuraea corallina sp. nov., a new species of the genus Nonomuraea isolated from sea side sediment in Thai sea.</title>
        <authorList>
            <person name="Ngamcharungchit C."/>
            <person name="Matsumoto A."/>
            <person name="Suriyachadkun C."/>
            <person name="Panbangred W."/>
            <person name="Inahashi Y."/>
            <person name="Intra B."/>
        </authorList>
    </citation>
    <scope>NUCLEOTIDE SEQUENCE [LARGE SCALE GENOMIC DNA]</scope>
    <source>
        <strain evidence="4 5">DSM 43553</strain>
    </source>
</reference>
<dbReference type="InterPro" id="IPR050248">
    <property type="entry name" value="Polysacc_deacetylase_ArnD"/>
</dbReference>
<name>A0ABT4SPF2_9ACTN</name>
<organism evidence="4 5">
    <name type="scientific">Nonomuraea ferruginea</name>
    <dbReference type="NCBI Taxonomy" id="46174"/>
    <lineage>
        <taxon>Bacteria</taxon>
        <taxon>Bacillati</taxon>
        <taxon>Actinomycetota</taxon>
        <taxon>Actinomycetes</taxon>
        <taxon>Streptosporangiales</taxon>
        <taxon>Streptosporangiaceae</taxon>
        <taxon>Nonomuraea</taxon>
    </lineage>
</organism>
<evidence type="ECO:0000313" key="4">
    <source>
        <dbReference type="EMBL" id="MDA0639113.1"/>
    </source>
</evidence>
<evidence type="ECO:0000256" key="2">
    <source>
        <dbReference type="ARBA" id="ARBA00022801"/>
    </source>
</evidence>